<evidence type="ECO:0000313" key="3">
    <source>
        <dbReference type="EMBL" id="KAA1100381.1"/>
    </source>
</evidence>
<organism evidence="3 5">
    <name type="scientific">Puccinia graminis f. sp. tritici</name>
    <dbReference type="NCBI Taxonomy" id="56615"/>
    <lineage>
        <taxon>Eukaryota</taxon>
        <taxon>Fungi</taxon>
        <taxon>Dikarya</taxon>
        <taxon>Basidiomycota</taxon>
        <taxon>Pucciniomycotina</taxon>
        <taxon>Pucciniomycetes</taxon>
        <taxon>Pucciniales</taxon>
        <taxon>Pucciniaceae</taxon>
        <taxon>Puccinia</taxon>
    </lineage>
</organism>
<feature type="compositionally biased region" description="Polar residues" evidence="1">
    <location>
        <begin position="16"/>
        <end position="35"/>
    </location>
</feature>
<evidence type="ECO:0000313" key="2">
    <source>
        <dbReference type="EMBL" id="KAA1098541.1"/>
    </source>
</evidence>
<reference evidence="4 5" key="1">
    <citation type="submission" date="2019-05" db="EMBL/GenBank/DDBJ databases">
        <title>Emergence of the Ug99 lineage of the wheat stem rust pathogen through somatic hybridization.</title>
        <authorList>
            <person name="Li F."/>
            <person name="Upadhyaya N.M."/>
            <person name="Sperschneider J."/>
            <person name="Matny O."/>
            <person name="Nguyen-Phuc H."/>
            <person name="Mago R."/>
            <person name="Raley C."/>
            <person name="Miller M.E."/>
            <person name="Silverstein K.A.T."/>
            <person name="Henningsen E."/>
            <person name="Hirsch C.D."/>
            <person name="Visser B."/>
            <person name="Pretorius Z.A."/>
            <person name="Steffenson B.J."/>
            <person name="Schwessinger B."/>
            <person name="Dodds P.N."/>
            <person name="Figueroa M."/>
        </authorList>
    </citation>
    <scope>NUCLEOTIDE SEQUENCE [LARGE SCALE GENOMIC DNA]</scope>
    <source>
        <strain evidence="2">21-0</strain>
        <strain evidence="3 5">Ug99</strain>
    </source>
</reference>
<proteinExistence type="predicted"/>
<accession>A0A5B0PGS0</accession>
<dbReference type="EMBL" id="VDEP01000341">
    <property type="protein sequence ID" value="KAA1100381.1"/>
    <property type="molecule type" value="Genomic_DNA"/>
</dbReference>
<keyword evidence="4" id="KW-1185">Reference proteome</keyword>
<evidence type="ECO:0000313" key="5">
    <source>
        <dbReference type="Proteomes" id="UP000325313"/>
    </source>
</evidence>
<evidence type="ECO:0000313" key="4">
    <source>
        <dbReference type="Proteomes" id="UP000324748"/>
    </source>
</evidence>
<gene>
    <name evidence="2" type="ORF">PGT21_036340</name>
    <name evidence="3" type="ORF">PGTUg99_024684</name>
</gene>
<feature type="region of interest" description="Disordered" evidence="1">
    <location>
        <begin position="1"/>
        <end position="49"/>
    </location>
</feature>
<comment type="caution">
    <text evidence="3">The sequence shown here is derived from an EMBL/GenBank/DDBJ whole genome shotgun (WGS) entry which is preliminary data.</text>
</comment>
<dbReference type="AlphaFoldDB" id="A0A5B0PGS0"/>
<sequence length="61" mass="6732">MAVTESDAINTPAPTPTASQKDPMNGGTDLSSTQEGKSEEKKKRKTTSNIWLHFNKIIRDE</sequence>
<name>A0A5B0PGS0_PUCGR</name>
<dbReference type="EMBL" id="VSWC01000066">
    <property type="protein sequence ID" value="KAA1098541.1"/>
    <property type="molecule type" value="Genomic_DNA"/>
</dbReference>
<protein>
    <submittedName>
        <fullName evidence="3">Uncharacterized protein</fullName>
    </submittedName>
</protein>
<evidence type="ECO:0000256" key="1">
    <source>
        <dbReference type="SAM" id="MobiDB-lite"/>
    </source>
</evidence>
<dbReference type="Proteomes" id="UP000324748">
    <property type="component" value="Unassembled WGS sequence"/>
</dbReference>
<dbReference type="Proteomes" id="UP000325313">
    <property type="component" value="Unassembled WGS sequence"/>
</dbReference>